<feature type="domain" description="AraC effector-binding" evidence="3">
    <location>
        <begin position="36"/>
        <end position="186"/>
    </location>
</feature>
<dbReference type="InterPro" id="IPR010499">
    <property type="entry name" value="AraC_E-bd"/>
</dbReference>
<keyword evidence="2" id="KW-1133">Transmembrane helix</keyword>
<dbReference type="Proteomes" id="UP001187531">
    <property type="component" value="Unassembled WGS sequence"/>
</dbReference>
<dbReference type="SUPFAM" id="SSF55136">
    <property type="entry name" value="Probable bacterial effector-binding domain"/>
    <property type="match status" value="1"/>
</dbReference>
<dbReference type="EMBL" id="JAVRJZ010000021">
    <property type="protein sequence ID" value="KAK2705330.1"/>
    <property type="molecule type" value="Genomic_DNA"/>
</dbReference>
<dbReference type="EMBL" id="JAVRJZ010000021">
    <property type="protein sequence ID" value="KAK2705329.1"/>
    <property type="molecule type" value="Genomic_DNA"/>
</dbReference>
<evidence type="ECO:0000256" key="2">
    <source>
        <dbReference type="SAM" id="Phobius"/>
    </source>
</evidence>
<feature type="transmembrane region" description="Helical" evidence="2">
    <location>
        <begin position="6"/>
        <end position="34"/>
    </location>
</feature>
<sequence length="254" mass="29101">MEEENLVFYFIFLVLCLIATVGGYFVYSGLLYAVNVETKQKVLKNFRVAYKFARGPYKECGHLFTEAHSVAPNLKTFAIYYDNPQQVAPHSLRYCVGSVLSDDPQAPKNEELMKDFEKYGFKEVTFPEMEYAVCTTFPFNGTLSLFLATIKVYPKLTEYITERDLTAHPVIEIYEPNQIKYFVPLSRQEEFYVPEALEVEEEILNSESDIPSEKEAEGVDQVLPRAPSSKEEVENGSENSESSYEKVSEAFDEE</sequence>
<dbReference type="Gene3D" id="3.20.80.10">
    <property type="entry name" value="Regulatory factor, effector binding domain"/>
    <property type="match status" value="1"/>
</dbReference>
<keyword evidence="2" id="KW-0472">Membrane</keyword>
<dbReference type="Pfam" id="PF06445">
    <property type="entry name" value="GyrI-like"/>
    <property type="match status" value="1"/>
</dbReference>
<dbReference type="GO" id="GO:0005789">
    <property type="term" value="C:endoplasmic reticulum membrane"/>
    <property type="evidence" value="ECO:0007669"/>
    <property type="project" value="TreeGrafter"/>
</dbReference>
<dbReference type="PANTHER" id="PTHR15949">
    <property type="entry name" value="TESTIS-EXPRESSED PROTEIN 264"/>
    <property type="match status" value="1"/>
</dbReference>
<dbReference type="AlphaFoldDB" id="A0AA88KX01"/>
<evidence type="ECO:0000313" key="5">
    <source>
        <dbReference type="Proteomes" id="UP001187531"/>
    </source>
</evidence>
<evidence type="ECO:0000259" key="3">
    <source>
        <dbReference type="SMART" id="SM00871"/>
    </source>
</evidence>
<dbReference type="PANTHER" id="PTHR15949:SF3">
    <property type="entry name" value="TESTIS-EXPRESSED PROTEIN 264"/>
    <property type="match status" value="1"/>
</dbReference>
<comment type="caution">
    <text evidence="4">The sequence shown here is derived from an EMBL/GenBank/DDBJ whole genome shotgun (WGS) entry which is preliminary data.</text>
</comment>
<reference evidence="4" key="1">
    <citation type="submission" date="2023-07" db="EMBL/GenBank/DDBJ databases">
        <title>Chromosome-level genome assembly of Artemia franciscana.</title>
        <authorList>
            <person name="Jo E."/>
        </authorList>
    </citation>
    <scope>NUCLEOTIDE SEQUENCE</scope>
    <source>
        <tissue evidence="4">Whole body</tissue>
    </source>
</reference>
<feature type="compositionally biased region" description="Basic and acidic residues" evidence="1">
    <location>
        <begin position="243"/>
        <end position="254"/>
    </location>
</feature>
<keyword evidence="2" id="KW-0812">Transmembrane</keyword>
<dbReference type="InterPro" id="IPR011256">
    <property type="entry name" value="Reg_factor_effector_dom_sf"/>
</dbReference>
<keyword evidence="5" id="KW-1185">Reference proteome</keyword>
<organism evidence="4 5">
    <name type="scientific">Artemia franciscana</name>
    <name type="common">Brine shrimp</name>
    <name type="synonym">Artemia sanfranciscana</name>
    <dbReference type="NCBI Taxonomy" id="6661"/>
    <lineage>
        <taxon>Eukaryota</taxon>
        <taxon>Metazoa</taxon>
        <taxon>Ecdysozoa</taxon>
        <taxon>Arthropoda</taxon>
        <taxon>Crustacea</taxon>
        <taxon>Branchiopoda</taxon>
        <taxon>Anostraca</taxon>
        <taxon>Artemiidae</taxon>
        <taxon>Artemia</taxon>
    </lineage>
</organism>
<feature type="region of interest" description="Disordered" evidence="1">
    <location>
        <begin position="203"/>
        <end position="254"/>
    </location>
</feature>
<name>A0AA88KX01_ARTSF</name>
<gene>
    <name evidence="4" type="ORF">QYM36_017389</name>
</gene>
<dbReference type="GO" id="GO:0000421">
    <property type="term" value="C:autophagosome membrane"/>
    <property type="evidence" value="ECO:0007669"/>
    <property type="project" value="TreeGrafter"/>
</dbReference>
<dbReference type="GO" id="GO:0005657">
    <property type="term" value="C:replication fork"/>
    <property type="evidence" value="ECO:0007669"/>
    <property type="project" value="TreeGrafter"/>
</dbReference>
<dbReference type="GO" id="GO:0106300">
    <property type="term" value="P:protein-DNA covalent cross-linking repair"/>
    <property type="evidence" value="ECO:0007669"/>
    <property type="project" value="TreeGrafter"/>
</dbReference>
<dbReference type="GO" id="GO:0005634">
    <property type="term" value="C:nucleus"/>
    <property type="evidence" value="ECO:0007669"/>
    <property type="project" value="TreeGrafter"/>
</dbReference>
<dbReference type="InterPro" id="IPR029442">
    <property type="entry name" value="GyrI-like"/>
</dbReference>
<accession>A0AA88KX01</accession>
<proteinExistence type="predicted"/>
<dbReference type="SMART" id="SM00871">
    <property type="entry name" value="AraC_E_bind"/>
    <property type="match status" value="1"/>
</dbReference>
<evidence type="ECO:0000256" key="1">
    <source>
        <dbReference type="SAM" id="MobiDB-lite"/>
    </source>
</evidence>
<evidence type="ECO:0000313" key="4">
    <source>
        <dbReference type="EMBL" id="KAK2705329.1"/>
    </source>
</evidence>
<protein>
    <recommendedName>
        <fullName evidence="3">AraC effector-binding domain-containing protein</fullName>
    </recommendedName>
</protein>
<dbReference type="GO" id="GO:0061709">
    <property type="term" value="P:reticulophagy"/>
    <property type="evidence" value="ECO:0007669"/>
    <property type="project" value="TreeGrafter"/>
</dbReference>